<sequence>ALSITLLIVKESIEDLPLWRGRQSSSLEQRLRSVKQWFECCQQNHEQCRILEASGNRSCPTRLIDVSQQVMRLVCLPANSKASYAALSHCWGGGLPMKSTKRTLTDHMVAIHMTAMPKTYCDAITTTRKLGIQYLWIDSLCIIQDDTKDWEQEAARMASIYEGAQVTIAAAWGKNGESGCFREYHPSMVVEVQEQNDSGEYATGQIPKLYLRPYPNSERYLRDAPLNSRAWTLQEIILSRRTIIFAQNQMYWHCTSLYESEDGLESVPNVAETALPLPPLGSAIRTVMPSYELYDSWQTMIQGYSARSLTRPGDKFAALAGVTQMFRGVVKDEPLAGLWKNDLYRGLLWQVPPSMHGILDLEAVRALNIPSWSWAKNLKIRSAYWWFAERT</sequence>
<reference evidence="2 3" key="1">
    <citation type="journal article" date="2016" name="Nat. Commun.">
        <title>Ectomycorrhizal ecology is imprinted in the genome of the dominant symbiotic fungus Cenococcum geophilum.</title>
        <authorList>
            <consortium name="DOE Joint Genome Institute"/>
            <person name="Peter M."/>
            <person name="Kohler A."/>
            <person name="Ohm R.A."/>
            <person name="Kuo A."/>
            <person name="Krutzmann J."/>
            <person name="Morin E."/>
            <person name="Arend M."/>
            <person name="Barry K.W."/>
            <person name="Binder M."/>
            <person name="Choi C."/>
            <person name="Clum A."/>
            <person name="Copeland A."/>
            <person name="Grisel N."/>
            <person name="Haridas S."/>
            <person name="Kipfer T."/>
            <person name="LaButti K."/>
            <person name="Lindquist E."/>
            <person name="Lipzen A."/>
            <person name="Maire R."/>
            <person name="Meier B."/>
            <person name="Mihaltcheva S."/>
            <person name="Molinier V."/>
            <person name="Murat C."/>
            <person name="Poggeler S."/>
            <person name="Quandt C.A."/>
            <person name="Sperisen C."/>
            <person name="Tritt A."/>
            <person name="Tisserant E."/>
            <person name="Crous P.W."/>
            <person name="Henrissat B."/>
            <person name="Nehls U."/>
            <person name="Egli S."/>
            <person name="Spatafora J.W."/>
            <person name="Grigoriev I.V."/>
            <person name="Martin F.M."/>
        </authorList>
    </citation>
    <scope>NUCLEOTIDE SEQUENCE [LARGE SCALE GENOMIC DNA]</scope>
    <source>
        <strain evidence="2 3">CBS 459.81</strain>
    </source>
</reference>
<dbReference type="EMBL" id="KV744955">
    <property type="protein sequence ID" value="OCK80553.1"/>
    <property type="molecule type" value="Genomic_DNA"/>
</dbReference>
<name>A0A8E2JFG0_9PEZI</name>
<dbReference type="InterPro" id="IPR010730">
    <property type="entry name" value="HET"/>
</dbReference>
<proteinExistence type="predicted"/>
<gene>
    <name evidence="2" type="ORF">K432DRAFT_452609</name>
</gene>
<feature type="domain" description="Heterokaryon incompatibility" evidence="1">
    <location>
        <begin position="84"/>
        <end position="235"/>
    </location>
</feature>
<dbReference type="PANTHER" id="PTHR33112">
    <property type="entry name" value="DOMAIN PROTEIN, PUTATIVE-RELATED"/>
    <property type="match status" value="1"/>
</dbReference>
<organism evidence="2 3">
    <name type="scientific">Lepidopterella palustris CBS 459.81</name>
    <dbReference type="NCBI Taxonomy" id="1314670"/>
    <lineage>
        <taxon>Eukaryota</taxon>
        <taxon>Fungi</taxon>
        <taxon>Dikarya</taxon>
        <taxon>Ascomycota</taxon>
        <taxon>Pezizomycotina</taxon>
        <taxon>Dothideomycetes</taxon>
        <taxon>Pleosporomycetidae</taxon>
        <taxon>Mytilinidiales</taxon>
        <taxon>Argynnaceae</taxon>
        <taxon>Lepidopterella</taxon>
    </lineage>
</organism>
<protein>
    <submittedName>
        <fullName evidence="2">HET-domain-containing protein</fullName>
    </submittedName>
</protein>
<evidence type="ECO:0000313" key="3">
    <source>
        <dbReference type="Proteomes" id="UP000250266"/>
    </source>
</evidence>
<dbReference type="Pfam" id="PF06985">
    <property type="entry name" value="HET"/>
    <property type="match status" value="1"/>
</dbReference>
<feature type="non-terminal residue" evidence="2">
    <location>
        <position position="1"/>
    </location>
</feature>
<evidence type="ECO:0000259" key="1">
    <source>
        <dbReference type="Pfam" id="PF06985"/>
    </source>
</evidence>
<dbReference type="Proteomes" id="UP000250266">
    <property type="component" value="Unassembled WGS sequence"/>
</dbReference>
<keyword evidence="3" id="KW-1185">Reference proteome</keyword>
<evidence type="ECO:0000313" key="2">
    <source>
        <dbReference type="EMBL" id="OCK80553.1"/>
    </source>
</evidence>
<dbReference type="OrthoDB" id="3486565at2759"/>
<dbReference type="AlphaFoldDB" id="A0A8E2JFG0"/>
<dbReference type="PANTHER" id="PTHR33112:SF10">
    <property type="entry name" value="TOL"/>
    <property type="match status" value="1"/>
</dbReference>
<accession>A0A8E2JFG0</accession>